<dbReference type="EMBL" id="CP013694">
    <property type="protein sequence ID" value="ALU29994.1"/>
    <property type="molecule type" value="Genomic_DNA"/>
</dbReference>
<evidence type="ECO:0000313" key="4">
    <source>
        <dbReference type="Proteomes" id="UP000065473"/>
    </source>
</evidence>
<protein>
    <submittedName>
        <fullName evidence="1">Uncharacterized protein</fullName>
    </submittedName>
</protein>
<dbReference type="AlphaFoldDB" id="A0A0U3FA21"/>
<name>A0A0U3FA21_9CREN</name>
<reference evidence="3 4" key="1">
    <citation type="submission" date="2015-12" db="EMBL/GenBank/DDBJ databases">
        <title>A stable core within a dynamic pangenome in Sulfolobus acidocaldarius.</title>
        <authorList>
            <person name="Anderson R."/>
            <person name="Kouris A."/>
            <person name="Seward C."/>
            <person name="Campbell K."/>
            <person name="Whitaker R."/>
        </authorList>
    </citation>
    <scope>NUCLEOTIDE SEQUENCE [LARGE SCALE GENOMIC DNA]</scope>
    <source>
        <strain evidence="1 4">GG12-C01-09</strain>
        <strain evidence="2 3">NG05B_CO5_07</strain>
    </source>
</reference>
<sequence length="148" mass="17025">MKLNELISVGEGVLCIKYDKLYRIGKSVDALCVTMKVNEEERKRYCFESQNNESYEAILVEIKEKLNEKHLKEAIDQITCSKSRIDAKIRRAFILLSDCSKAKTAQEDKMLLEAMKQYKIHITNVCLDVDEVKDESTKNLINTATELS</sequence>
<gene>
    <name evidence="1" type="ORF">ATY89_08655</name>
    <name evidence="2" type="ORF">ATZ20_00065</name>
</gene>
<evidence type="ECO:0000313" key="3">
    <source>
        <dbReference type="Proteomes" id="UP000060043"/>
    </source>
</evidence>
<dbReference type="GeneID" id="14552390"/>
<dbReference type="RefSeq" id="WP_011278695.1">
    <property type="nucleotide sequence ID" value="NZ_BHWZ01000005.1"/>
</dbReference>
<accession>A0A0U3FA21</accession>
<dbReference type="OrthoDB" id="386334at2157"/>
<proteinExistence type="predicted"/>
<dbReference type="Proteomes" id="UP000060043">
    <property type="component" value="Chromosome"/>
</dbReference>
<evidence type="ECO:0000313" key="2">
    <source>
        <dbReference type="EMBL" id="ALU30684.1"/>
    </source>
</evidence>
<dbReference type="Proteomes" id="UP000065473">
    <property type="component" value="Chromosome"/>
</dbReference>
<organism evidence="1 4">
    <name type="scientific">Sulfolobus acidocaldarius</name>
    <dbReference type="NCBI Taxonomy" id="2285"/>
    <lineage>
        <taxon>Archaea</taxon>
        <taxon>Thermoproteota</taxon>
        <taxon>Thermoprotei</taxon>
        <taxon>Sulfolobales</taxon>
        <taxon>Sulfolobaceae</taxon>
        <taxon>Sulfolobus</taxon>
    </lineage>
</organism>
<dbReference type="EMBL" id="CP013695">
    <property type="protein sequence ID" value="ALU30684.1"/>
    <property type="molecule type" value="Genomic_DNA"/>
</dbReference>
<evidence type="ECO:0000313" key="1">
    <source>
        <dbReference type="EMBL" id="ALU29994.1"/>
    </source>
</evidence>